<evidence type="ECO:0000313" key="9">
    <source>
        <dbReference type="EMBL" id="SFS06892.1"/>
    </source>
</evidence>
<dbReference type="InterPro" id="IPR003439">
    <property type="entry name" value="ABC_transporter-like_ATP-bd"/>
</dbReference>
<dbReference type="CDD" id="cd03257">
    <property type="entry name" value="ABC_NikE_OppD_transporters"/>
    <property type="match status" value="2"/>
</dbReference>
<dbReference type="AlphaFoldDB" id="A0AA94HLJ3"/>
<dbReference type="FunFam" id="3.40.50.300:FF:000016">
    <property type="entry name" value="Oligopeptide ABC transporter ATP-binding component"/>
    <property type="match status" value="1"/>
</dbReference>
<dbReference type="InterPro" id="IPR003593">
    <property type="entry name" value="AAA+_ATPase"/>
</dbReference>
<evidence type="ECO:0000313" key="10">
    <source>
        <dbReference type="Proteomes" id="UP000198506"/>
    </source>
</evidence>
<dbReference type="NCBIfam" id="NF007739">
    <property type="entry name" value="PRK10419.1"/>
    <property type="match status" value="2"/>
</dbReference>
<comment type="subcellular location">
    <subcellularLocation>
        <location evidence="1">Cell membrane</location>
        <topology evidence="1">Peripheral membrane protein</topology>
    </subcellularLocation>
</comment>
<dbReference type="GO" id="GO:0015833">
    <property type="term" value="P:peptide transport"/>
    <property type="evidence" value="ECO:0007669"/>
    <property type="project" value="InterPro"/>
</dbReference>
<evidence type="ECO:0000256" key="1">
    <source>
        <dbReference type="ARBA" id="ARBA00004202"/>
    </source>
</evidence>
<sequence>MNNETAKKPLLAVRDLTLDIATPNGTVRILEDVALEVHPGEIVGIVGESGSGKSMTALSVLRILPPTAKIVSGGIDFEGVDLATLSARRMRSIRGRRIAMVFQDHMTTLDPVITIGAQIVEAYRIHHPRSSRADAHARMVETLTQVGVLDAVERAKQYPHQWSGGMRQRAVIAMALINDPDLIIADEPTTALDVTIQAEILAVLRELRDRRDLSILLITHDMGVIADMADRIVVMKEGKIVETAEVHALFSSPQHPYTQKLLDAVPRPSAEVSEVAQPEAAEPAVLEVENLVVEYNRTWRRKGFHAVDDVSFSVPKGKVVGLVGESGSGKSTIGKAIVGLAPITSGHIRVGGVELKELRGSAARKASETYGMVFQDPASSLNPRMTIGECIGEPLVAHRQSMSRTARRERVVELLEQVELPAAWVTRFPHELSGGQRQRVGVARALALEPELLIADEPTSALDVSVQAAVLDVFQELQQRLGFSCLFISHDLAVVELLSESVVVLQRGQIVEQGDARSVLNAPQTEYARRLVDAAPLPDPARQRARHLTTITTA</sequence>
<keyword evidence="10" id="KW-1185">Reference proteome</keyword>
<comment type="similarity">
    <text evidence="2">Belongs to the ABC transporter superfamily.</text>
</comment>
<keyword evidence="5" id="KW-0547">Nucleotide-binding</keyword>
<dbReference type="InterPro" id="IPR017871">
    <property type="entry name" value="ABC_transporter-like_CS"/>
</dbReference>
<dbReference type="PANTHER" id="PTHR43297">
    <property type="entry name" value="OLIGOPEPTIDE TRANSPORT ATP-BINDING PROTEIN APPD"/>
    <property type="match status" value="1"/>
</dbReference>
<keyword evidence="6 9" id="KW-0067">ATP-binding</keyword>
<dbReference type="PROSITE" id="PS00211">
    <property type="entry name" value="ABC_TRANSPORTER_1"/>
    <property type="match status" value="1"/>
</dbReference>
<evidence type="ECO:0000256" key="7">
    <source>
        <dbReference type="ARBA" id="ARBA00023136"/>
    </source>
</evidence>
<evidence type="ECO:0000256" key="2">
    <source>
        <dbReference type="ARBA" id="ARBA00005417"/>
    </source>
</evidence>
<feature type="domain" description="ABC transporter" evidence="8">
    <location>
        <begin position="286"/>
        <end position="532"/>
    </location>
</feature>
<proteinExistence type="inferred from homology"/>
<dbReference type="RefSeq" id="WP_092916349.1">
    <property type="nucleotide sequence ID" value="NZ_FOZN01000002.1"/>
</dbReference>
<evidence type="ECO:0000256" key="5">
    <source>
        <dbReference type="ARBA" id="ARBA00022741"/>
    </source>
</evidence>
<dbReference type="GO" id="GO:0016887">
    <property type="term" value="F:ATP hydrolysis activity"/>
    <property type="evidence" value="ECO:0007669"/>
    <property type="project" value="InterPro"/>
</dbReference>
<dbReference type="SMART" id="SM00382">
    <property type="entry name" value="AAA"/>
    <property type="match status" value="2"/>
</dbReference>
<keyword evidence="4" id="KW-1003">Cell membrane</keyword>
<dbReference type="Proteomes" id="UP000198506">
    <property type="component" value="Unassembled WGS sequence"/>
</dbReference>
<comment type="caution">
    <text evidence="9">The sequence shown here is derived from an EMBL/GenBank/DDBJ whole genome shotgun (WGS) entry which is preliminary data.</text>
</comment>
<dbReference type="Pfam" id="PF08352">
    <property type="entry name" value="oligo_HPY"/>
    <property type="match status" value="2"/>
</dbReference>
<dbReference type="GO" id="GO:0005524">
    <property type="term" value="F:ATP binding"/>
    <property type="evidence" value="ECO:0007669"/>
    <property type="project" value="UniProtKB-KW"/>
</dbReference>
<evidence type="ECO:0000256" key="3">
    <source>
        <dbReference type="ARBA" id="ARBA00022448"/>
    </source>
</evidence>
<dbReference type="Gene3D" id="3.40.50.300">
    <property type="entry name" value="P-loop containing nucleotide triphosphate hydrolases"/>
    <property type="match status" value="2"/>
</dbReference>
<organism evidence="9 10">
    <name type="scientific">Agrococcus baldri</name>
    <dbReference type="NCBI Taxonomy" id="153730"/>
    <lineage>
        <taxon>Bacteria</taxon>
        <taxon>Bacillati</taxon>
        <taxon>Actinomycetota</taxon>
        <taxon>Actinomycetes</taxon>
        <taxon>Micrococcales</taxon>
        <taxon>Microbacteriaceae</taxon>
        <taxon>Agrococcus</taxon>
    </lineage>
</organism>
<feature type="domain" description="ABC transporter" evidence="8">
    <location>
        <begin position="11"/>
        <end position="262"/>
    </location>
</feature>
<dbReference type="SUPFAM" id="SSF52540">
    <property type="entry name" value="P-loop containing nucleoside triphosphate hydrolases"/>
    <property type="match status" value="2"/>
</dbReference>
<evidence type="ECO:0000259" key="8">
    <source>
        <dbReference type="PROSITE" id="PS50893"/>
    </source>
</evidence>
<dbReference type="InterPro" id="IPR050388">
    <property type="entry name" value="ABC_Ni/Peptide_Import"/>
</dbReference>
<dbReference type="Pfam" id="PF00005">
    <property type="entry name" value="ABC_tran"/>
    <property type="match status" value="2"/>
</dbReference>
<evidence type="ECO:0000256" key="4">
    <source>
        <dbReference type="ARBA" id="ARBA00022475"/>
    </source>
</evidence>
<reference evidence="9 10" key="1">
    <citation type="submission" date="2016-10" db="EMBL/GenBank/DDBJ databases">
        <authorList>
            <person name="Varghese N."/>
            <person name="Submissions S."/>
        </authorList>
    </citation>
    <scope>NUCLEOTIDE SEQUENCE [LARGE SCALE GENOMIC DNA]</scope>
    <source>
        <strain evidence="9 10">IAM 15147</strain>
    </source>
</reference>
<dbReference type="InterPro" id="IPR013563">
    <property type="entry name" value="Oligopep_ABC_C"/>
</dbReference>
<dbReference type="InterPro" id="IPR027417">
    <property type="entry name" value="P-loop_NTPase"/>
</dbReference>
<dbReference type="PANTHER" id="PTHR43297:SF2">
    <property type="entry name" value="DIPEPTIDE TRANSPORT ATP-BINDING PROTEIN DPPD"/>
    <property type="match status" value="1"/>
</dbReference>
<protein>
    <submittedName>
        <fullName evidence="9">Peptide/nickel transport system ATP-binding protein</fullName>
    </submittedName>
</protein>
<dbReference type="NCBIfam" id="NF008453">
    <property type="entry name" value="PRK11308.1"/>
    <property type="match status" value="2"/>
</dbReference>
<accession>A0AA94HLJ3</accession>
<keyword evidence="7" id="KW-0472">Membrane</keyword>
<dbReference type="PROSITE" id="PS50893">
    <property type="entry name" value="ABC_TRANSPORTER_2"/>
    <property type="match status" value="2"/>
</dbReference>
<gene>
    <name evidence="9" type="ORF">SAMN04487783_0887</name>
</gene>
<keyword evidence="3" id="KW-0813">Transport</keyword>
<dbReference type="GO" id="GO:0005886">
    <property type="term" value="C:plasma membrane"/>
    <property type="evidence" value="ECO:0007669"/>
    <property type="project" value="UniProtKB-SubCell"/>
</dbReference>
<evidence type="ECO:0000256" key="6">
    <source>
        <dbReference type="ARBA" id="ARBA00022840"/>
    </source>
</evidence>
<name>A0AA94HLJ3_9MICO</name>
<dbReference type="EMBL" id="FOZN01000002">
    <property type="protein sequence ID" value="SFS06892.1"/>
    <property type="molecule type" value="Genomic_DNA"/>
</dbReference>